<feature type="domain" description="Aminoacyl-transfer RNA synthetases class-II family profile" evidence="8">
    <location>
        <begin position="136"/>
        <end position="479"/>
    </location>
</feature>
<evidence type="ECO:0000313" key="10">
    <source>
        <dbReference type="Proteomes" id="UP000092321"/>
    </source>
</evidence>
<dbReference type="PANTHER" id="PTHR22594:SF34">
    <property type="entry name" value="ASPARAGINE--TRNA LIGASE, MITOCHONDRIAL-RELATED"/>
    <property type="match status" value="1"/>
</dbReference>
<dbReference type="Gene3D" id="3.30.930.10">
    <property type="entry name" value="Bira Bifunctional Protein, Domain 2"/>
    <property type="match status" value="1"/>
</dbReference>
<dbReference type="GO" id="GO:0005524">
    <property type="term" value="F:ATP binding"/>
    <property type="evidence" value="ECO:0007669"/>
    <property type="project" value="UniProtKB-KW"/>
</dbReference>
<keyword evidence="6" id="KW-0648">Protein biosynthesis</keyword>
<protein>
    <recommendedName>
        <fullName evidence="2">asparagine--tRNA ligase</fullName>
        <ecNumber evidence="2">6.1.1.22</ecNumber>
    </recommendedName>
</protein>
<dbReference type="EC" id="6.1.1.22" evidence="2"/>
<dbReference type="GO" id="GO:0006421">
    <property type="term" value="P:asparaginyl-tRNA aminoacylation"/>
    <property type="evidence" value="ECO:0007669"/>
    <property type="project" value="InterPro"/>
</dbReference>
<evidence type="ECO:0000256" key="6">
    <source>
        <dbReference type="ARBA" id="ARBA00022917"/>
    </source>
</evidence>
<proteinExistence type="inferred from homology"/>
<comment type="similarity">
    <text evidence="1">Belongs to the class-II aminoacyl-tRNA synthetase family.</text>
</comment>
<dbReference type="PRINTS" id="PR01042">
    <property type="entry name" value="TRNASYNTHASP"/>
</dbReference>
<gene>
    <name evidence="9" type="ORF">HANVADRAFT_51004</name>
</gene>
<evidence type="ECO:0000256" key="1">
    <source>
        <dbReference type="ARBA" id="ARBA00008226"/>
    </source>
</evidence>
<sequence>MPSLKPALELLSHGAKVLNKSINKPIQGTIKNQKKFKTLTFYNLSDGINKLQLTDSCNLLKDRKLKLGEVIKINNYSLSDNPKFNEIITNNDTVIEITGPIDENDFPFKPKEKKTLKLLRDLPQYKFQSEYLSNLLKFRSLIETSLINYLSKEGLVKVAPPLITENDCEDGGETFQISTSASKNFFKPTSGSNKKNDKKTLPKLSNLTVSTQLHLEIMAQALQKVYTMTPCFRSEKSQTNRHLCEFWMLEVEMGYIDSVLDLCEFSEKMIKEVVKTLLTENKGLELISEYEPLESNEDKKDLSNIRRSDLLLQKWRKLYEVKWEVLEYGDAISLLQENIKQGKIQFENDNIKWGDELQTEHEKWLTSVYYKKPVFVINYPKVCKPFYMKQNKDSMNRDIVNNFDLLFPEIGEIIGGSLREDDYAILVQEMEGRKMDVSTLKWYTDLRKNGSIPHGGFGLGFERLIVYLYGLKNIKDAIPFYRSYKSSLKI</sequence>
<keyword evidence="5" id="KW-0067">ATP-binding</keyword>
<dbReference type="EMBL" id="LXPE01000001">
    <property type="protein sequence ID" value="OBA29065.1"/>
    <property type="molecule type" value="Genomic_DNA"/>
</dbReference>
<evidence type="ECO:0000256" key="3">
    <source>
        <dbReference type="ARBA" id="ARBA00022598"/>
    </source>
</evidence>
<dbReference type="Pfam" id="PF00152">
    <property type="entry name" value="tRNA-synt_2"/>
    <property type="match status" value="1"/>
</dbReference>
<evidence type="ECO:0000313" key="9">
    <source>
        <dbReference type="EMBL" id="OBA29065.1"/>
    </source>
</evidence>
<evidence type="ECO:0000256" key="2">
    <source>
        <dbReference type="ARBA" id="ARBA00012816"/>
    </source>
</evidence>
<evidence type="ECO:0000256" key="5">
    <source>
        <dbReference type="ARBA" id="ARBA00022840"/>
    </source>
</evidence>
<keyword evidence="10" id="KW-1185">Reference proteome</keyword>
<dbReference type="InterPro" id="IPR004364">
    <property type="entry name" value="Aa-tRNA-synt_II"/>
</dbReference>
<dbReference type="AlphaFoldDB" id="A0A1B7TKA0"/>
<dbReference type="SUPFAM" id="SSF55681">
    <property type="entry name" value="Class II aaRS and biotin synthetases"/>
    <property type="match status" value="1"/>
</dbReference>
<dbReference type="OrthoDB" id="43906at2759"/>
<dbReference type="InterPro" id="IPR002312">
    <property type="entry name" value="Asp/Asn-tRNA-synth_IIb"/>
</dbReference>
<dbReference type="InterPro" id="IPR045864">
    <property type="entry name" value="aa-tRNA-synth_II/BPL/LPL"/>
</dbReference>
<keyword evidence="3" id="KW-0436">Ligase</keyword>
<reference evidence="10" key="1">
    <citation type="journal article" date="2016" name="Proc. Natl. Acad. Sci. U.S.A.">
        <title>Comparative genomics of biotechnologically important yeasts.</title>
        <authorList>
            <person name="Riley R."/>
            <person name="Haridas S."/>
            <person name="Wolfe K.H."/>
            <person name="Lopes M.R."/>
            <person name="Hittinger C.T."/>
            <person name="Goeker M."/>
            <person name="Salamov A.A."/>
            <person name="Wisecaver J.H."/>
            <person name="Long T.M."/>
            <person name="Calvey C.H."/>
            <person name="Aerts A.L."/>
            <person name="Barry K.W."/>
            <person name="Choi C."/>
            <person name="Clum A."/>
            <person name="Coughlan A.Y."/>
            <person name="Deshpande S."/>
            <person name="Douglass A.P."/>
            <person name="Hanson S.J."/>
            <person name="Klenk H.-P."/>
            <person name="LaButti K.M."/>
            <person name="Lapidus A."/>
            <person name="Lindquist E.A."/>
            <person name="Lipzen A.M."/>
            <person name="Meier-Kolthoff J.P."/>
            <person name="Ohm R.A."/>
            <person name="Otillar R.P."/>
            <person name="Pangilinan J.L."/>
            <person name="Peng Y."/>
            <person name="Rokas A."/>
            <person name="Rosa C.A."/>
            <person name="Scheuner C."/>
            <person name="Sibirny A.A."/>
            <person name="Slot J.C."/>
            <person name="Stielow J.B."/>
            <person name="Sun H."/>
            <person name="Kurtzman C.P."/>
            <person name="Blackwell M."/>
            <person name="Grigoriev I.V."/>
            <person name="Jeffries T.W."/>
        </authorList>
    </citation>
    <scope>NUCLEOTIDE SEQUENCE [LARGE SCALE GENOMIC DNA]</scope>
    <source>
        <strain evidence="10">NRRL Y-1626</strain>
    </source>
</reference>
<accession>A0A1B7TKA0</accession>
<dbReference type="Proteomes" id="UP000092321">
    <property type="component" value="Unassembled WGS sequence"/>
</dbReference>
<dbReference type="InterPro" id="IPR004522">
    <property type="entry name" value="Asn-tRNA-ligase"/>
</dbReference>
<evidence type="ECO:0000256" key="4">
    <source>
        <dbReference type="ARBA" id="ARBA00022741"/>
    </source>
</evidence>
<dbReference type="PANTHER" id="PTHR22594">
    <property type="entry name" value="ASPARTYL/LYSYL-TRNA SYNTHETASE"/>
    <property type="match status" value="1"/>
</dbReference>
<keyword evidence="7 9" id="KW-0030">Aminoacyl-tRNA synthetase</keyword>
<dbReference type="NCBIfam" id="TIGR00457">
    <property type="entry name" value="asnS"/>
    <property type="match status" value="1"/>
</dbReference>
<dbReference type="GO" id="GO:0004816">
    <property type="term" value="F:asparagine-tRNA ligase activity"/>
    <property type="evidence" value="ECO:0007669"/>
    <property type="project" value="UniProtKB-EC"/>
</dbReference>
<comment type="caution">
    <text evidence="9">The sequence shown here is derived from an EMBL/GenBank/DDBJ whole genome shotgun (WGS) entry which is preliminary data.</text>
</comment>
<dbReference type="GO" id="GO:0005739">
    <property type="term" value="C:mitochondrion"/>
    <property type="evidence" value="ECO:0007669"/>
    <property type="project" value="TreeGrafter"/>
</dbReference>
<evidence type="ECO:0000256" key="7">
    <source>
        <dbReference type="ARBA" id="ARBA00023146"/>
    </source>
</evidence>
<keyword evidence="4" id="KW-0547">Nucleotide-binding</keyword>
<dbReference type="PROSITE" id="PS50862">
    <property type="entry name" value="AA_TRNA_LIGASE_II"/>
    <property type="match status" value="1"/>
</dbReference>
<evidence type="ECO:0000259" key="8">
    <source>
        <dbReference type="PROSITE" id="PS50862"/>
    </source>
</evidence>
<organism evidence="9 10">
    <name type="scientific">Hanseniaspora valbyensis NRRL Y-1626</name>
    <dbReference type="NCBI Taxonomy" id="766949"/>
    <lineage>
        <taxon>Eukaryota</taxon>
        <taxon>Fungi</taxon>
        <taxon>Dikarya</taxon>
        <taxon>Ascomycota</taxon>
        <taxon>Saccharomycotina</taxon>
        <taxon>Saccharomycetes</taxon>
        <taxon>Saccharomycodales</taxon>
        <taxon>Saccharomycodaceae</taxon>
        <taxon>Hanseniaspora</taxon>
    </lineage>
</organism>
<dbReference type="InterPro" id="IPR006195">
    <property type="entry name" value="aa-tRNA-synth_II"/>
</dbReference>
<name>A0A1B7TKA0_9ASCO</name>